<reference evidence="1" key="1">
    <citation type="submission" date="2022-08" db="EMBL/GenBank/DDBJ databases">
        <authorList>
            <consortium name="DOE Joint Genome Institute"/>
            <person name="Min B."/>
            <person name="Riley R."/>
            <person name="Sierra-Patev S."/>
            <person name="Naranjo-Ortiz M."/>
            <person name="Looney B."/>
            <person name="Konkel Z."/>
            <person name="Slot J.C."/>
            <person name="Sakamoto Y."/>
            <person name="Steenwyk J.L."/>
            <person name="Rokas A."/>
            <person name="Carro J."/>
            <person name="Camarero S."/>
            <person name="Ferreira P."/>
            <person name="Molpeceres G."/>
            <person name="Ruiz-Duenas F.J."/>
            <person name="Serrano A."/>
            <person name="Henrissat B."/>
            <person name="Drula E."/>
            <person name="Hughes K.W."/>
            <person name="Mata J.L."/>
            <person name="Ishikawa N.K."/>
            <person name="Vargas-Isla R."/>
            <person name="Ushijima S."/>
            <person name="Smith C.A."/>
            <person name="Ahrendt S."/>
            <person name="Andreopoulos W."/>
            <person name="He G."/>
            <person name="Labutti K."/>
            <person name="Lipzen A."/>
            <person name="Ng V."/>
            <person name="Sandor L."/>
            <person name="Barry K."/>
            <person name="Martinez A.T."/>
            <person name="Xiao Y."/>
            <person name="Gibbons J.G."/>
            <person name="Terashima K."/>
            <person name="Hibbett D.S."/>
            <person name="Grigoriev I.V."/>
        </authorList>
    </citation>
    <scope>NUCLEOTIDE SEQUENCE</scope>
    <source>
        <strain evidence="1">TFB7829</strain>
    </source>
</reference>
<evidence type="ECO:0000313" key="2">
    <source>
        <dbReference type="Proteomes" id="UP001163850"/>
    </source>
</evidence>
<organism evidence="1 2">
    <name type="scientific">Lentinula detonsa</name>
    <dbReference type="NCBI Taxonomy" id="2804962"/>
    <lineage>
        <taxon>Eukaryota</taxon>
        <taxon>Fungi</taxon>
        <taxon>Dikarya</taxon>
        <taxon>Basidiomycota</taxon>
        <taxon>Agaricomycotina</taxon>
        <taxon>Agaricomycetes</taxon>
        <taxon>Agaricomycetidae</taxon>
        <taxon>Agaricales</taxon>
        <taxon>Marasmiineae</taxon>
        <taxon>Omphalotaceae</taxon>
        <taxon>Lentinula</taxon>
    </lineage>
</organism>
<dbReference type="Proteomes" id="UP001163850">
    <property type="component" value="Unassembled WGS sequence"/>
</dbReference>
<accession>A0AA38Q163</accession>
<evidence type="ECO:0000313" key="1">
    <source>
        <dbReference type="EMBL" id="KAJ3985534.1"/>
    </source>
</evidence>
<protein>
    <submittedName>
        <fullName evidence="1">Uncharacterized protein</fullName>
    </submittedName>
</protein>
<comment type="caution">
    <text evidence="1">The sequence shown here is derived from an EMBL/GenBank/DDBJ whole genome shotgun (WGS) entry which is preliminary data.</text>
</comment>
<name>A0AA38Q163_9AGAR</name>
<dbReference type="Gene3D" id="2.130.10.10">
    <property type="entry name" value="YVTN repeat-like/Quinoprotein amine dehydrogenase"/>
    <property type="match status" value="1"/>
</dbReference>
<sequence>MSDHRLTRSRLRACLALSTMAPSAGIFTTFHFSSSVVSSVKCTLSSASSSSTDVEHQYRHLVIAKLNSVQNTTRSNLLDHPDPEILILNYTETSERASGKLNIKHQVPLDERGSRPAEFCLDAIVHLSGAFAVVSCYTGKLKVVMVESGEVVNIQIPELNLLSFTFLPLVNEEEQHAHTYAVALLHLDYQEHNQLISRTFTISSDTGPELDSTAIDVECSSHFFSPTLISFKNVPTPDEGGVYLIPVDPADIQMKVKVVRMRRKKYSSEESLWLEEVGF</sequence>
<proteinExistence type="predicted"/>
<dbReference type="InterPro" id="IPR015943">
    <property type="entry name" value="WD40/YVTN_repeat-like_dom_sf"/>
</dbReference>
<dbReference type="AlphaFoldDB" id="A0AA38Q163"/>
<gene>
    <name evidence="1" type="ORF">F5890DRAFT_1647826</name>
</gene>
<dbReference type="EMBL" id="MU801960">
    <property type="protein sequence ID" value="KAJ3985534.1"/>
    <property type="molecule type" value="Genomic_DNA"/>
</dbReference>